<dbReference type="AlphaFoldDB" id="A0A078B3I1"/>
<sequence>MKKDFYDVLSIKRNASDEQISTAFKKLALRHHPLKNPAEMNINLQKFHEICEAYEILSNLQFKTIYDQFGEDVLREGLRDDKGNFTGGYVYQQNCYQIFDTYFLQYNPFFNIFDSKGHDLHGSLFGTGFGGANEPEPPRIGDIFVQIPCTLFEFYNGCIKKITYQRQQLALDGHTIKIATIEKQIAVKPGFSQANSLTFKGEGHQMKKYKSDLIVSFHESAHTLNGRENANQLQLIKNYQRRGNDLIYTAQISLSKAINADPVRLETFDGRILMVPVDQVIGPKTVIKIEGQGMPIYKQKKFDDESESQEQQMGDLHLRFEIEFPKTLREDQRLRIEKILALADD</sequence>
<dbReference type="InterPro" id="IPR001623">
    <property type="entry name" value="DnaJ_domain"/>
</dbReference>
<dbReference type="Gene3D" id="2.60.260.20">
    <property type="entry name" value="Urease metallochaperone UreE, N-terminal domain"/>
    <property type="match status" value="2"/>
</dbReference>
<dbReference type="SUPFAM" id="SSF46565">
    <property type="entry name" value="Chaperone J-domain"/>
    <property type="match status" value="1"/>
</dbReference>
<organism evidence="3 4">
    <name type="scientific">Stylonychia lemnae</name>
    <name type="common">Ciliate</name>
    <dbReference type="NCBI Taxonomy" id="5949"/>
    <lineage>
        <taxon>Eukaryota</taxon>
        <taxon>Sar</taxon>
        <taxon>Alveolata</taxon>
        <taxon>Ciliophora</taxon>
        <taxon>Intramacronucleata</taxon>
        <taxon>Spirotrichea</taxon>
        <taxon>Stichotrichia</taxon>
        <taxon>Sporadotrichida</taxon>
        <taxon>Oxytrichidae</taxon>
        <taxon>Stylonychinae</taxon>
        <taxon>Stylonychia</taxon>
    </lineage>
</organism>
<name>A0A078B3I1_STYLE</name>
<dbReference type="Gene3D" id="1.10.287.110">
    <property type="entry name" value="DnaJ domain"/>
    <property type="match status" value="1"/>
</dbReference>
<dbReference type="EMBL" id="CCKQ01016918">
    <property type="protein sequence ID" value="CDW88811.1"/>
    <property type="molecule type" value="Genomic_DNA"/>
</dbReference>
<dbReference type="InParanoid" id="A0A078B3I1"/>
<feature type="domain" description="J" evidence="2">
    <location>
        <begin position="4"/>
        <end position="70"/>
    </location>
</feature>
<dbReference type="PROSITE" id="PS00636">
    <property type="entry name" value="DNAJ_1"/>
    <property type="match status" value="1"/>
</dbReference>
<reference evidence="3 4" key="1">
    <citation type="submission" date="2014-06" db="EMBL/GenBank/DDBJ databases">
        <authorList>
            <person name="Swart Estienne"/>
        </authorList>
    </citation>
    <scope>NUCLEOTIDE SEQUENCE [LARGE SCALE GENOMIC DNA]</scope>
    <source>
        <strain evidence="3 4">130c</strain>
    </source>
</reference>
<dbReference type="InterPro" id="IPR036869">
    <property type="entry name" value="J_dom_sf"/>
</dbReference>
<dbReference type="CDD" id="cd10747">
    <property type="entry name" value="DnaJ_C"/>
    <property type="match status" value="1"/>
</dbReference>
<evidence type="ECO:0000259" key="2">
    <source>
        <dbReference type="PROSITE" id="PS50076"/>
    </source>
</evidence>
<evidence type="ECO:0000313" key="4">
    <source>
        <dbReference type="Proteomes" id="UP000039865"/>
    </source>
</evidence>
<dbReference type="GO" id="GO:0005829">
    <property type="term" value="C:cytosol"/>
    <property type="evidence" value="ECO:0007669"/>
    <property type="project" value="TreeGrafter"/>
</dbReference>
<dbReference type="CDD" id="cd06257">
    <property type="entry name" value="DnaJ"/>
    <property type="match status" value="1"/>
</dbReference>
<accession>A0A078B3I1</accession>
<dbReference type="InterPro" id="IPR008971">
    <property type="entry name" value="HSP40/DnaJ_pept-bd"/>
</dbReference>
<gene>
    <name evidence="3" type="primary">Contig10425.g11116</name>
    <name evidence="3" type="ORF">STYLEM_17936</name>
</gene>
<dbReference type="Pfam" id="PF00226">
    <property type="entry name" value="DnaJ"/>
    <property type="match status" value="1"/>
</dbReference>
<dbReference type="InterPro" id="IPR002939">
    <property type="entry name" value="DnaJ_C"/>
</dbReference>
<proteinExistence type="predicted"/>
<dbReference type="PANTHER" id="PTHR24078">
    <property type="entry name" value="DNAJ HOMOLOG SUBFAMILY C MEMBER"/>
    <property type="match status" value="1"/>
</dbReference>
<keyword evidence="4" id="KW-1185">Reference proteome</keyword>
<dbReference type="SUPFAM" id="SSF49493">
    <property type="entry name" value="HSP40/DnaJ peptide-binding domain"/>
    <property type="match status" value="2"/>
</dbReference>
<dbReference type="GO" id="GO:0006457">
    <property type="term" value="P:protein folding"/>
    <property type="evidence" value="ECO:0007669"/>
    <property type="project" value="InterPro"/>
</dbReference>
<dbReference type="Proteomes" id="UP000039865">
    <property type="component" value="Unassembled WGS sequence"/>
</dbReference>
<dbReference type="InterPro" id="IPR051339">
    <property type="entry name" value="DnaJ_subfamily_B"/>
</dbReference>
<dbReference type="PRINTS" id="PR00625">
    <property type="entry name" value="JDOMAIN"/>
</dbReference>
<dbReference type="PROSITE" id="PS50076">
    <property type="entry name" value="DNAJ_2"/>
    <property type="match status" value="1"/>
</dbReference>
<dbReference type="SMART" id="SM00271">
    <property type="entry name" value="DnaJ"/>
    <property type="match status" value="1"/>
</dbReference>
<evidence type="ECO:0000256" key="1">
    <source>
        <dbReference type="ARBA" id="ARBA00023186"/>
    </source>
</evidence>
<evidence type="ECO:0000313" key="3">
    <source>
        <dbReference type="EMBL" id="CDW88811.1"/>
    </source>
</evidence>
<dbReference type="Pfam" id="PF01556">
    <property type="entry name" value="DnaJ_C"/>
    <property type="match status" value="1"/>
</dbReference>
<dbReference type="InterPro" id="IPR018253">
    <property type="entry name" value="DnaJ_domain_CS"/>
</dbReference>
<dbReference type="GO" id="GO:0051082">
    <property type="term" value="F:unfolded protein binding"/>
    <property type="evidence" value="ECO:0007669"/>
    <property type="project" value="InterPro"/>
</dbReference>
<dbReference type="OMA" id="MFFDEME"/>
<dbReference type="PANTHER" id="PTHR24078:SF553">
    <property type="entry name" value="DNAJ HOMOLOG SUBFAMILY B MEMBER 5"/>
    <property type="match status" value="1"/>
</dbReference>
<protein>
    <submittedName>
        <fullName evidence="3">C-terminal region family protein</fullName>
    </submittedName>
</protein>
<dbReference type="GO" id="GO:0051087">
    <property type="term" value="F:protein-folding chaperone binding"/>
    <property type="evidence" value="ECO:0007669"/>
    <property type="project" value="TreeGrafter"/>
</dbReference>
<keyword evidence="1" id="KW-0143">Chaperone</keyword>
<dbReference type="FunCoup" id="A0A078B3I1">
    <property type="interactions" value="41"/>
</dbReference>
<dbReference type="OrthoDB" id="550424at2759"/>